<dbReference type="InterPro" id="IPR028098">
    <property type="entry name" value="Glyco_trans_4-like_N"/>
</dbReference>
<comment type="caution">
    <text evidence="3">The sequence shown here is derived from an EMBL/GenBank/DDBJ whole genome shotgun (WGS) entry which is preliminary data.</text>
</comment>
<dbReference type="PANTHER" id="PTHR12526">
    <property type="entry name" value="GLYCOSYLTRANSFERASE"/>
    <property type="match status" value="1"/>
</dbReference>
<sequence>MKILFLCYSLEIGGLETYMLRFSRWLVNKHTEHQLHVACKSGQFGSYESEFRKLGVVIHSMPMGYLNPIPYFRFHRFLMSEQYDTICDFTGDFGALPILVSYLSNIRNRLVFYRSACDSYKPTRSKLLYQRLLNHIVRSLCTHVLSNSQAAFDNYFKDYHVVDDCRFQLIRNGIPRRTALSSYKKEMVRSSLGILPGQKVVLHVGSGRWEKNHACMLKIAKIAQDKDDNVCFCFAGRGVEEKHGLLASQLGLGNVRFLGERSDVDNLLQIADFFLFPSLSEGQPNALLEAMSCGVPFIASNIAPILESLPSGWDDCWLIPPDAPEQGYSLLKEHMNNNYREEPNFKSLVEWCNDVYCEDRCFGFFLETLTT</sequence>
<dbReference type="Gene3D" id="3.40.50.2000">
    <property type="entry name" value="Glycogen Phosphorylase B"/>
    <property type="match status" value="2"/>
</dbReference>
<name>A0A1X0XSK3_9BACT</name>
<dbReference type="OrthoDB" id="9767517at2"/>
<dbReference type="CDD" id="cd03801">
    <property type="entry name" value="GT4_PimA-like"/>
    <property type="match status" value="1"/>
</dbReference>
<dbReference type="InterPro" id="IPR001296">
    <property type="entry name" value="Glyco_trans_1"/>
</dbReference>
<dbReference type="SUPFAM" id="SSF53756">
    <property type="entry name" value="UDP-Glycosyltransferase/glycogen phosphorylase"/>
    <property type="match status" value="1"/>
</dbReference>
<gene>
    <name evidence="3" type="ORF">B5V00_14895</name>
</gene>
<evidence type="ECO:0000259" key="1">
    <source>
        <dbReference type="Pfam" id="PF00534"/>
    </source>
</evidence>
<dbReference type="EMBL" id="NAAD01000025">
    <property type="protein sequence ID" value="ORJ55881.1"/>
    <property type="molecule type" value="Genomic_DNA"/>
</dbReference>
<evidence type="ECO:0000259" key="2">
    <source>
        <dbReference type="Pfam" id="PF13439"/>
    </source>
</evidence>
<evidence type="ECO:0000313" key="3">
    <source>
        <dbReference type="EMBL" id="ORJ55881.1"/>
    </source>
</evidence>
<dbReference type="Pfam" id="PF00534">
    <property type="entry name" value="Glycos_transf_1"/>
    <property type="match status" value="1"/>
</dbReference>
<dbReference type="Proteomes" id="UP000193136">
    <property type="component" value="Unassembled WGS sequence"/>
</dbReference>
<feature type="domain" description="Glycosyl transferase family 1" evidence="1">
    <location>
        <begin position="188"/>
        <end position="337"/>
    </location>
</feature>
<reference evidence="3 4" key="1">
    <citation type="submission" date="2017-03" db="EMBL/GenBank/DDBJ databases">
        <title>Genome sequence of Geothermobacter sp. EPR-M, Deep-Sea Iron Reducer.</title>
        <authorList>
            <person name="Tully B."/>
            <person name="Savalia P."/>
            <person name="Abuyen K."/>
            <person name="Baughan C."/>
            <person name="Romero E."/>
            <person name="Ronkowski C."/>
            <person name="Torres B."/>
            <person name="Tremblay J."/>
            <person name="Trujillo A."/>
            <person name="Tyler M."/>
            <person name="Perez-Rodriguez I."/>
            <person name="Amend J."/>
        </authorList>
    </citation>
    <scope>NUCLEOTIDE SEQUENCE [LARGE SCALE GENOMIC DNA]</scope>
    <source>
        <strain evidence="3 4">EPR-M</strain>
    </source>
</reference>
<dbReference type="STRING" id="1969733.B5V00_14895"/>
<evidence type="ECO:0000313" key="4">
    <source>
        <dbReference type="Proteomes" id="UP000193136"/>
    </source>
</evidence>
<dbReference type="PANTHER" id="PTHR12526:SF638">
    <property type="entry name" value="SPORE COAT PROTEIN SA"/>
    <property type="match status" value="1"/>
</dbReference>
<dbReference type="Pfam" id="PF13439">
    <property type="entry name" value="Glyco_transf_4"/>
    <property type="match status" value="1"/>
</dbReference>
<proteinExistence type="predicted"/>
<dbReference type="GO" id="GO:0016757">
    <property type="term" value="F:glycosyltransferase activity"/>
    <property type="evidence" value="ECO:0007669"/>
    <property type="project" value="InterPro"/>
</dbReference>
<feature type="domain" description="Glycosyltransferase subfamily 4-like N-terminal" evidence="2">
    <location>
        <begin position="12"/>
        <end position="174"/>
    </location>
</feature>
<dbReference type="RefSeq" id="WP_085011613.1">
    <property type="nucleotide sequence ID" value="NZ_NAAD01000025.1"/>
</dbReference>
<protein>
    <submittedName>
        <fullName evidence="3">Uncharacterized protein</fullName>
    </submittedName>
</protein>
<organism evidence="3 4">
    <name type="scientific">Geothermobacter hydrogeniphilus</name>
    <dbReference type="NCBI Taxonomy" id="1969733"/>
    <lineage>
        <taxon>Bacteria</taxon>
        <taxon>Pseudomonadati</taxon>
        <taxon>Thermodesulfobacteriota</taxon>
        <taxon>Desulfuromonadia</taxon>
        <taxon>Desulfuromonadales</taxon>
        <taxon>Geothermobacteraceae</taxon>
        <taxon>Geothermobacter</taxon>
    </lineage>
</organism>
<keyword evidence="4" id="KW-1185">Reference proteome</keyword>
<accession>A0A1X0XSK3</accession>
<dbReference type="AlphaFoldDB" id="A0A1X0XSK3"/>